<evidence type="ECO:0000313" key="3">
    <source>
        <dbReference type="Proteomes" id="UP000466442"/>
    </source>
</evidence>
<name>A0A8S9XG67_APOLU</name>
<dbReference type="SUPFAM" id="SSF54695">
    <property type="entry name" value="POZ domain"/>
    <property type="match status" value="1"/>
</dbReference>
<gene>
    <name evidence="2" type="ORF">GE061_017851</name>
</gene>
<dbReference type="AlphaFoldDB" id="A0A8S9XG67"/>
<dbReference type="InterPro" id="IPR011333">
    <property type="entry name" value="SKP1/BTB/POZ_sf"/>
</dbReference>
<dbReference type="EMBL" id="WIXP02000008">
    <property type="protein sequence ID" value="KAF6206615.1"/>
    <property type="molecule type" value="Genomic_DNA"/>
</dbReference>
<dbReference type="PANTHER" id="PTHR46306">
    <property type="entry name" value="BTB/POZ DOMAIN-CONTAINING PROTEIN 9"/>
    <property type="match status" value="1"/>
</dbReference>
<dbReference type="SMART" id="SM00225">
    <property type="entry name" value="BTB"/>
    <property type="match status" value="1"/>
</dbReference>
<dbReference type="GO" id="GO:0050804">
    <property type="term" value="P:modulation of chemical synaptic transmission"/>
    <property type="evidence" value="ECO:0007669"/>
    <property type="project" value="TreeGrafter"/>
</dbReference>
<dbReference type="GO" id="GO:0005737">
    <property type="term" value="C:cytoplasm"/>
    <property type="evidence" value="ECO:0007669"/>
    <property type="project" value="TreeGrafter"/>
</dbReference>
<dbReference type="OrthoDB" id="6359943at2759"/>
<dbReference type="SUPFAM" id="SSF50985">
    <property type="entry name" value="RCC1/BLIP-II"/>
    <property type="match status" value="1"/>
</dbReference>
<comment type="caution">
    <text evidence="2">The sequence shown here is derived from an EMBL/GenBank/DDBJ whole genome shotgun (WGS) entry which is preliminary data.</text>
</comment>
<dbReference type="Proteomes" id="UP000466442">
    <property type="component" value="Unassembled WGS sequence"/>
</dbReference>
<dbReference type="PROSITE" id="PS50097">
    <property type="entry name" value="BTB"/>
    <property type="match status" value="1"/>
</dbReference>
<evidence type="ECO:0000313" key="2">
    <source>
        <dbReference type="EMBL" id="KAF6206615.1"/>
    </source>
</evidence>
<sequence>MFGKSNSSADSKEGGLDQSCKVEELSGLRVENIVVCFEFGAALSADNNLYMWGHDVGSNQTEVFKLAIQGYSKNSFCYKCSWPLVDSWQGWLSWCTRCLHAQNALSTLPHPWGDNSGVTSQINIGLCYAITPFRPQAPNVYCNKCGKYWNKYGAGLKLNKDLCLMYCKSCSAIIDGRWYNFLAPLTDIAPHKVIIDENQCISDIAAGKNFVLIKTPSKLFIWGEINGIRYNNLLLTLDDMINSKISCGANLITVVSSSGELYLFGVADNPSKGEITPMIMKKVPLKSPAVDVACGCSSVVCLLENGTFEFIGNVAKMITRGNCADEVTLISIPSFFNETLMESAMNSLLHPYKKRPVVLCGEHTDVFIYIHGLGAKTTKEVPIHQCTDASIQNKQESVDKETLTDLQSTPPSSSIYRELFGKSFLSDVSIKLSDGIFPAHRLVLYYASVYFRELFTDWSDSRSTGVLDMTSYNGKAYRALLTYFYRVPLGELSYEDLIDLYLIASSYNEIWITKDVFERIVYAMDDSNVLFFYKKAKDANISELLEECRIFMGADPLASTSAVQ</sequence>
<keyword evidence="3" id="KW-1185">Reference proteome</keyword>
<dbReference type="Pfam" id="PF00651">
    <property type="entry name" value="BTB"/>
    <property type="match status" value="1"/>
</dbReference>
<dbReference type="Gene3D" id="2.130.10.30">
    <property type="entry name" value="Regulator of chromosome condensation 1/beta-lactamase-inhibitor protein II"/>
    <property type="match status" value="1"/>
</dbReference>
<protein>
    <recommendedName>
        <fullName evidence="1">BTB domain-containing protein</fullName>
    </recommendedName>
</protein>
<feature type="domain" description="BTB" evidence="1">
    <location>
        <begin position="426"/>
        <end position="485"/>
    </location>
</feature>
<dbReference type="PANTHER" id="PTHR46306:SF1">
    <property type="entry name" value="BTB_POZ DOMAIN-CONTAINING PROTEIN 9"/>
    <property type="match status" value="1"/>
</dbReference>
<reference evidence="2" key="1">
    <citation type="journal article" date="2021" name="Mol. Ecol. Resour.">
        <title>Apolygus lucorum genome provides insights into omnivorousness and mesophyll feeding.</title>
        <authorList>
            <person name="Liu Y."/>
            <person name="Liu H."/>
            <person name="Wang H."/>
            <person name="Huang T."/>
            <person name="Liu B."/>
            <person name="Yang B."/>
            <person name="Yin L."/>
            <person name="Li B."/>
            <person name="Zhang Y."/>
            <person name="Zhang S."/>
            <person name="Jiang F."/>
            <person name="Zhang X."/>
            <person name="Ren Y."/>
            <person name="Wang B."/>
            <person name="Wang S."/>
            <person name="Lu Y."/>
            <person name="Wu K."/>
            <person name="Fan W."/>
            <person name="Wang G."/>
        </authorList>
    </citation>
    <scope>NUCLEOTIDE SEQUENCE</scope>
    <source>
        <strain evidence="2">12Hb</strain>
    </source>
</reference>
<dbReference type="Gene3D" id="3.30.710.10">
    <property type="entry name" value="Potassium Channel Kv1.1, Chain A"/>
    <property type="match status" value="1"/>
</dbReference>
<dbReference type="InterPro" id="IPR009091">
    <property type="entry name" value="RCC1/BLIP-II"/>
</dbReference>
<proteinExistence type="predicted"/>
<dbReference type="InterPro" id="IPR052407">
    <property type="entry name" value="BTB_POZ_domain_cont_9"/>
</dbReference>
<evidence type="ECO:0000259" key="1">
    <source>
        <dbReference type="PROSITE" id="PS50097"/>
    </source>
</evidence>
<dbReference type="GO" id="GO:0048512">
    <property type="term" value="P:circadian behavior"/>
    <property type="evidence" value="ECO:0007669"/>
    <property type="project" value="TreeGrafter"/>
</dbReference>
<dbReference type="InterPro" id="IPR000210">
    <property type="entry name" value="BTB/POZ_dom"/>
</dbReference>
<organism evidence="2 3">
    <name type="scientific">Apolygus lucorum</name>
    <name type="common">Small green plant bug</name>
    <name type="synonym">Lygocoris lucorum</name>
    <dbReference type="NCBI Taxonomy" id="248454"/>
    <lineage>
        <taxon>Eukaryota</taxon>
        <taxon>Metazoa</taxon>
        <taxon>Ecdysozoa</taxon>
        <taxon>Arthropoda</taxon>
        <taxon>Hexapoda</taxon>
        <taxon>Insecta</taxon>
        <taxon>Pterygota</taxon>
        <taxon>Neoptera</taxon>
        <taxon>Paraneoptera</taxon>
        <taxon>Hemiptera</taxon>
        <taxon>Heteroptera</taxon>
        <taxon>Panheteroptera</taxon>
        <taxon>Cimicomorpha</taxon>
        <taxon>Miridae</taxon>
        <taxon>Mirini</taxon>
        <taxon>Apolygus</taxon>
    </lineage>
</organism>
<dbReference type="CDD" id="cd18186">
    <property type="entry name" value="BTB_POZ_ZBTB_KLHL-like"/>
    <property type="match status" value="1"/>
</dbReference>
<accession>A0A8S9XG67</accession>
<dbReference type="GO" id="GO:0008344">
    <property type="term" value="P:adult locomotory behavior"/>
    <property type="evidence" value="ECO:0007669"/>
    <property type="project" value="TreeGrafter"/>
</dbReference>